<evidence type="ECO:0000313" key="1">
    <source>
        <dbReference type="EMBL" id="JAI02427.1"/>
    </source>
</evidence>
<dbReference type="AlphaFoldDB" id="A0A0E9XJ21"/>
<dbReference type="EMBL" id="GBXM01006151">
    <property type="protein sequence ID" value="JAI02427.1"/>
    <property type="molecule type" value="Transcribed_RNA"/>
</dbReference>
<name>A0A0E9XJ21_ANGAN</name>
<sequence>MTDLLILTTKTFIFWGGLGYITSHSPQCTPGLEDIMYYMKYTFI</sequence>
<organism evidence="1">
    <name type="scientific">Anguilla anguilla</name>
    <name type="common">European freshwater eel</name>
    <name type="synonym">Muraena anguilla</name>
    <dbReference type="NCBI Taxonomy" id="7936"/>
    <lineage>
        <taxon>Eukaryota</taxon>
        <taxon>Metazoa</taxon>
        <taxon>Chordata</taxon>
        <taxon>Craniata</taxon>
        <taxon>Vertebrata</taxon>
        <taxon>Euteleostomi</taxon>
        <taxon>Actinopterygii</taxon>
        <taxon>Neopterygii</taxon>
        <taxon>Teleostei</taxon>
        <taxon>Anguilliformes</taxon>
        <taxon>Anguillidae</taxon>
        <taxon>Anguilla</taxon>
    </lineage>
</organism>
<reference evidence="1" key="2">
    <citation type="journal article" date="2015" name="Fish Shellfish Immunol.">
        <title>Early steps in the European eel (Anguilla anguilla)-Vibrio vulnificus interaction in the gills: Role of the RtxA13 toxin.</title>
        <authorList>
            <person name="Callol A."/>
            <person name="Pajuelo D."/>
            <person name="Ebbesson L."/>
            <person name="Teles M."/>
            <person name="MacKenzie S."/>
            <person name="Amaro C."/>
        </authorList>
    </citation>
    <scope>NUCLEOTIDE SEQUENCE</scope>
</reference>
<accession>A0A0E9XJ21</accession>
<protein>
    <submittedName>
        <fullName evidence="1">Uncharacterized protein</fullName>
    </submittedName>
</protein>
<reference evidence="1" key="1">
    <citation type="submission" date="2014-11" db="EMBL/GenBank/DDBJ databases">
        <authorList>
            <person name="Amaro Gonzalez C."/>
        </authorList>
    </citation>
    <scope>NUCLEOTIDE SEQUENCE</scope>
</reference>
<proteinExistence type="predicted"/>